<proteinExistence type="predicted"/>
<dbReference type="AlphaFoldDB" id="A0A4Q8D1T6"/>
<accession>A0A4Q8D1T6</accession>
<sequence>MMNEPAFLHRGVEVWTLRQVDRASAVQKGTAFRAFKRRLPVLVEDRDFFVETIAAPSDEATARLLARMREAGALYQSSQAAILVTRNACTQMQGVASLRSQ</sequence>
<evidence type="ECO:0000313" key="2">
    <source>
        <dbReference type="Proteomes" id="UP000292298"/>
    </source>
</evidence>
<organism evidence="1 2">
    <name type="scientific">Spiribacter vilamensis</name>
    <dbReference type="NCBI Taxonomy" id="531306"/>
    <lineage>
        <taxon>Bacteria</taxon>
        <taxon>Pseudomonadati</taxon>
        <taxon>Pseudomonadota</taxon>
        <taxon>Gammaproteobacteria</taxon>
        <taxon>Chromatiales</taxon>
        <taxon>Ectothiorhodospiraceae</taxon>
        <taxon>Spiribacter</taxon>
    </lineage>
</organism>
<gene>
    <name evidence="1" type="ORF">EV698_1514</name>
</gene>
<dbReference type="RefSeq" id="WP_130503477.1">
    <property type="nucleotide sequence ID" value="NZ_SHLI01000001.1"/>
</dbReference>
<keyword evidence="2" id="KW-1185">Reference proteome</keyword>
<protein>
    <submittedName>
        <fullName evidence="1">Uncharacterized protein</fullName>
    </submittedName>
</protein>
<dbReference type="Proteomes" id="UP000292298">
    <property type="component" value="Unassembled WGS sequence"/>
</dbReference>
<reference evidence="1 2" key="1">
    <citation type="submission" date="2019-02" db="EMBL/GenBank/DDBJ databases">
        <title>Genomic Encyclopedia of Type Strains, Phase IV (KMG-IV): sequencing the most valuable type-strain genomes for metagenomic binning, comparative biology and taxonomic classification.</title>
        <authorList>
            <person name="Goeker M."/>
        </authorList>
    </citation>
    <scope>NUCLEOTIDE SEQUENCE [LARGE SCALE GENOMIC DNA]</scope>
    <source>
        <strain evidence="1 2">DSM 21056</strain>
    </source>
</reference>
<dbReference type="EMBL" id="SHLI01000001">
    <property type="protein sequence ID" value="RZU99230.1"/>
    <property type="molecule type" value="Genomic_DNA"/>
</dbReference>
<name>A0A4Q8D1T6_9GAMM</name>
<evidence type="ECO:0000313" key="1">
    <source>
        <dbReference type="EMBL" id="RZU99230.1"/>
    </source>
</evidence>
<comment type="caution">
    <text evidence="1">The sequence shown here is derived from an EMBL/GenBank/DDBJ whole genome shotgun (WGS) entry which is preliminary data.</text>
</comment>